<comment type="caution">
    <text evidence="2">The sequence shown here is derived from an EMBL/GenBank/DDBJ whole genome shotgun (WGS) entry which is preliminary data.</text>
</comment>
<evidence type="ECO:0000256" key="1">
    <source>
        <dbReference type="PROSITE-ProRule" id="PRU00339"/>
    </source>
</evidence>
<keyword evidence="1" id="KW-0802">TPR repeat</keyword>
<dbReference type="Proteomes" id="UP000614469">
    <property type="component" value="Unassembled WGS sequence"/>
</dbReference>
<feature type="repeat" description="TPR" evidence="1">
    <location>
        <begin position="5"/>
        <end position="38"/>
    </location>
</feature>
<name>A0A8J6NJ62_9CHLR</name>
<dbReference type="AlphaFoldDB" id="A0A8J6NJ62"/>
<dbReference type="Pfam" id="PF14938">
    <property type="entry name" value="SNAP"/>
    <property type="match status" value="1"/>
</dbReference>
<dbReference type="SUPFAM" id="SSF48452">
    <property type="entry name" value="TPR-like"/>
    <property type="match status" value="1"/>
</dbReference>
<dbReference type="SMART" id="SM00028">
    <property type="entry name" value="TPR"/>
    <property type="match status" value="2"/>
</dbReference>
<dbReference type="EMBL" id="JACNJN010000110">
    <property type="protein sequence ID" value="MBC8335450.1"/>
    <property type="molecule type" value="Genomic_DNA"/>
</dbReference>
<evidence type="ECO:0008006" key="4">
    <source>
        <dbReference type="Google" id="ProtNLM"/>
    </source>
</evidence>
<dbReference type="PROSITE" id="PS50005">
    <property type="entry name" value="TPR"/>
    <property type="match status" value="1"/>
</dbReference>
<evidence type="ECO:0000313" key="3">
    <source>
        <dbReference type="Proteomes" id="UP000614469"/>
    </source>
</evidence>
<accession>A0A8J6NJ62</accession>
<evidence type="ECO:0000313" key="2">
    <source>
        <dbReference type="EMBL" id="MBC8335450.1"/>
    </source>
</evidence>
<dbReference type="Gene3D" id="1.25.40.10">
    <property type="entry name" value="Tetratricopeptide repeat domain"/>
    <property type="match status" value="2"/>
</dbReference>
<proteinExistence type="predicted"/>
<dbReference type="InterPro" id="IPR019734">
    <property type="entry name" value="TPR_rpt"/>
</dbReference>
<dbReference type="InterPro" id="IPR011990">
    <property type="entry name" value="TPR-like_helical_dom_sf"/>
</dbReference>
<reference evidence="2 3" key="1">
    <citation type="submission" date="2020-08" db="EMBL/GenBank/DDBJ databases">
        <title>Bridging the membrane lipid divide: bacteria of the FCB group superphylum have the potential to synthesize archaeal ether lipids.</title>
        <authorList>
            <person name="Villanueva L."/>
            <person name="Von Meijenfeldt F.A.B."/>
            <person name="Westbye A.B."/>
            <person name="Yadav S."/>
            <person name="Hopmans E.C."/>
            <person name="Dutilh B.E."/>
            <person name="Sinninghe Damste J.S."/>
        </authorList>
    </citation>
    <scope>NUCLEOTIDE SEQUENCE [LARGE SCALE GENOMIC DNA]</scope>
    <source>
        <strain evidence="2">NIOZ-UU36</strain>
    </source>
</reference>
<gene>
    <name evidence="2" type="ORF">H8E29_09310</name>
</gene>
<sequence length="173" mass="18858">METTATKLSESGKKYFGKGDFENAVQSFSNAVKIYTEEENFLDAAEAKNNLSVALLQAERAEESLEAVHGTDLVFAEAKDLLRQAMALGNQAAALDALGQSDKALEKYAKSAALFGEIGEGDLEATVLKSMAAIKFRKGKLQDTANIMLDSLGATQKPNLFQRFLKFIMRIIQ</sequence>
<organism evidence="2 3">
    <name type="scientific">Candidatus Desulfolinea nitratireducens</name>
    <dbReference type="NCBI Taxonomy" id="2841698"/>
    <lineage>
        <taxon>Bacteria</taxon>
        <taxon>Bacillati</taxon>
        <taxon>Chloroflexota</taxon>
        <taxon>Anaerolineae</taxon>
        <taxon>Anaerolineales</taxon>
        <taxon>Anaerolineales incertae sedis</taxon>
        <taxon>Candidatus Desulfolinea</taxon>
    </lineage>
</organism>
<protein>
    <recommendedName>
        <fullName evidence="4">Tetratricopeptide repeat protein</fullName>
    </recommendedName>
</protein>